<feature type="transmembrane region" description="Helical" evidence="2">
    <location>
        <begin position="53"/>
        <end position="73"/>
    </location>
</feature>
<keyword evidence="2" id="KW-0472">Membrane</keyword>
<keyword evidence="2" id="KW-0812">Transmembrane</keyword>
<dbReference type="OMA" id="LHSPIWT"/>
<feature type="compositionally biased region" description="Low complexity" evidence="1">
    <location>
        <begin position="21"/>
        <end position="37"/>
    </location>
</feature>
<dbReference type="EnsemblFungi" id="MAPG_06243T0">
    <property type="protein sequence ID" value="MAPG_06243T0"/>
    <property type="gene ID" value="MAPG_06243"/>
</dbReference>
<keyword evidence="2" id="KW-1133">Transmembrane helix</keyword>
<dbReference type="PANTHER" id="PTHR37919">
    <property type="entry name" value="PROTEIN CBG05606"/>
    <property type="match status" value="1"/>
</dbReference>
<evidence type="ECO:0000313" key="3">
    <source>
        <dbReference type="EMBL" id="KLU87242.1"/>
    </source>
</evidence>
<feature type="transmembrane region" description="Helical" evidence="2">
    <location>
        <begin position="156"/>
        <end position="179"/>
    </location>
</feature>
<evidence type="ECO:0008006" key="6">
    <source>
        <dbReference type="Google" id="ProtNLM"/>
    </source>
</evidence>
<accession>A0A0C4E1I2</accession>
<feature type="transmembrane region" description="Helical" evidence="2">
    <location>
        <begin position="199"/>
        <end position="217"/>
    </location>
</feature>
<reference evidence="5" key="1">
    <citation type="submission" date="2010-05" db="EMBL/GenBank/DDBJ databases">
        <title>The genome sequence of Magnaporthe poae strain ATCC 64411.</title>
        <authorList>
            <person name="Ma L.-J."/>
            <person name="Dead R."/>
            <person name="Young S."/>
            <person name="Zeng Q."/>
            <person name="Koehrsen M."/>
            <person name="Alvarado L."/>
            <person name="Berlin A."/>
            <person name="Chapman S.B."/>
            <person name="Chen Z."/>
            <person name="Freedman E."/>
            <person name="Gellesch M."/>
            <person name="Goldberg J."/>
            <person name="Griggs A."/>
            <person name="Gujja S."/>
            <person name="Heilman E.R."/>
            <person name="Heiman D."/>
            <person name="Hepburn T."/>
            <person name="Howarth C."/>
            <person name="Jen D."/>
            <person name="Larson L."/>
            <person name="Mehta T."/>
            <person name="Neiman D."/>
            <person name="Pearson M."/>
            <person name="Roberts A."/>
            <person name="Saif S."/>
            <person name="Shea T."/>
            <person name="Shenoy N."/>
            <person name="Sisk P."/>
            <person name="Stolte C."/>
            <person name="Sykes S."/>
            <person name="Walk T."/>
            <person name="White J."/>
            <person name="Yandava C."/>
            <person name="Haas B."/>
            <person name="Nusbaum C."/>
            <person name="Birren B."/>
        </authorList>
    </citation>
    <scope>NUCLEOTIDE SEQUENCE [LARGE SCALE GENOMIC DNA]</scope>
    <source>
        <strain evidence="5">ATCC 64411 / 73-15</strain>
    </source>
</reference>
<gene>
    <name evidence="3" type="ORF">MAPG_06243</name>
</gene>
<keyword evidence="5" id="KW-1185">Reference proteome</keyword>
<proteinExistence type="predicted"/>
<reference evidence="3" key="3">
    <citation type="submission" date="2011-03" db="EMBL/GenBank/DDBJ databases">
        <title>Annotation of Magnaporthe poae ATCC 64411.</title>
        <authorList>
            <person name="Ma L.-J."/>
            <person name="Dead R."/>
            <person name="Young S.K."/>
            <person name="Zeng Q."/>
            <person name="Gargeya S."/>
            <person name="Fitzgerald M."/>
            <person name="Haas B."/>
            <person name="Abouelleil A."/>
            <person name="Alvarado L."/>
            <person name="Arachchi H.M."/>
            <person name="Berlin A."/>
            <person name="Brown A."/>
            <person name="Chapman S.B."/>
            <person name="Chen Z."/>
            <person name="Dunbar C."/>
            <person name="Freedman E."/>
            <person name="Gearin G."/>
            <person name="Gellesch M."/>
            <person name="Goldberg J."/>
            <person name="Griggs A."/>
            <person name="Gujja S."/>
            <person name="Heiman D."/>
            <person name="Howarth C."/>
            <person name="Larson L."/>
            <person name="Lui A."/>
            <person name="MacDonald P.J.P."/>
            <person name="Mehta T."/>
            <person name="Montmayeur A."/>
            <person name="Murphy C."/>
            <person name="Neiman D."/>
            <person name="Pearson M."/>
            <person name="Priest M."/>
            <person name="Roberts A."/>
            <person name="Saif S."/>
            <person name="Shea T."/>
            <person name="Shenoy N."/>
            <person name="Sisk P."/>
            <person name="Stolte C."/>
            <person name="Sykes S."/>
            <person name="Yandava C."/>
            <person name="Wortman J."/>
            <person name="Nusbaum C."/>
            <person name="Birren B."/>
        </authorList>
    </citation>
    <scope>NUCLEOTIDE SEQUENCE</scope>
    <source>
        <strain evidence="3">ATCC 64411</strain>
    </source>
</reference>
<reference evidence="4" key="5">
    <citation type="submission" date="2015-06" db="UniProtKB">
        <authorList>
            <consortium name="EnsemblFungi"/>
        </authorList>
    </citation>
    <scope>IDENTIFICATION</scope>
    <source>
        <strain evidence="4">ATCC 64411</strain>
    </source>
</reference>
<reference evidence="4" key="4">
    <citation type="journal article" date="2015" name="G3 (Bethesda)">
        <title>Genome sequences of three phytopathogenic species of the Magnaporthaceae family of fungi.</title>
        <authorList>
            <person name="Okagaki L.H."/>
            <person name="Nunes C.C."/>
            <person name="Sailsbery J."/>
            <person name="Clay B."/>
            <person name="Brown D."/>
            <person name="John T."/>
            <person name="Oh Y."/>
            <person name="Young N."/>
            <person name="Fitzgerald M."/>
            <person name="Haas B.J."/>
            <person name="Zeng Q."/>
            <person name="Young S."/>
            <person name="Adiconis X."/>
            <person name="Fan L."/>
            <person name="Levin J.Z."/>
            <person name="Mitchell T.K."/>
            <person name="Okubara P.A."/>
            <person name="Farman M.L."/>
            <person name="Kohn L.M."/>
            <person name="Birren B."/>
            <person name="Ma L.-J."/>
            <person name="Dean R.A."/>
        </authorList>
    </citation>
    <scope>NUCLEOTIDE SEQUENCE</scope>
    <source>
        <strain evidence="4">ATCC 64411 / 73-15</strain>
    </source>
</reference>
<sequence length="240" mass="26334">MVQTRSASAARATPPPPATRPSPTSATVTTNTTNRSSTTPAAAILSHTPSTVVLAWLAVSLPLVAWDTGYVLLRPRSMPGGDLHWPLWVPYELYGRVDHIYGFKQWDLGNGFTAAQASLNLVETLMYLYYFYVWSSSSSAKTAGSGKRAAITGRPAARAVLVLFSALIMTLSKTILYWLNEWWSGFDNIGHNTAWDICFLWVIPNGMWIVFPGYLIYTLGTEILDGLVPSSAQTSGLKRE</sequence>
<evidence type="ECO:0000313" key="4">
    <source>
        <dbReference type="EnsemblFungi" id="MAPG_06243T0"/>
    </source>
</evidence>
<feature type="compositionally biased region" description="Low complexity" evidence="1">
    <location>
        <begin position="1"/>
        <end position="12"/>
    </location>
</feature>
<dbReference type="STRING" id="644358.A0A0C4E1I2"/>
<feature type="region of interest" description="Disordered" evidence="1">
    <location>
        <begin position="1"/>
        <end position="37"/>
    </location>
</feature>
<organism evidence="4 5">
    <name type="scientific">Magnaporthiopsis poae (strain ATCC 64411 / 73-15)</name>
    <name type="common">Kentucky bluegrass fungus</name>
    <name type="synonym">Magnaporthe poae</name>
    <dbReference type="NCBI Taxonomy" id="644358"/>
    <lineage>
        <taxon>Eukaryota</taxon>
        <taxon>Fungi</taxon>
        <taxon>Dikarya</taxon>
        <taxon>Ascomycota</taxon>
        <taxon>Pezizomycotina</taxon>
        <taxon>Sordariomycetes</taxon>
        <taxon>Sordariomycetidae</taxon>
        <taxon>Magnaporthales</taxon>
        <taxon>Magnaporthaceae</taxon>
        <taxon>Magnaporthiopsis</taxon>
    </lineage>
</organism>
<dbReference type="Proteomes" id="UP000011715">
    <property type="component" value="Unassembled WGS sequence"/>
</dbReference>
<dbReference type="PANTHER" id="PTHR37919:SF2">
    <property type="entry name" value="EXPERA DOMAIN-CONTAINING PROTEIN"/>
    <property type="match status" value="1"/>
</dbReference>
<dbReference type="OrthoDB" id="60858at2759"/>
<evidence type="ECO:0000256" key="1">
    <source>
        <dbReference type="SAM" id="MobiDB-lite"/>
    </source>
</evidence>
<protein>
    <recommendedName>
        <fullName evidence="6">C6 transcription factor</fullName>
    </recommendedName>
</protein>
<evidence type="ECO:0000313" key="5">
    <source>
        <dbReference type="Proteomes" id="UP000011715"/>
    </source>
</evidence>
<dbReference type="VEuPathDB" id="FungiDB:MAPG_06243"/>
<evidence type="ECO:0000256" key="2">
    <source>
        <dbReference type="SAM" id="Phobius"/>
    </source>
</evidence>
<reference evidence="3" key="2">
    <citation type="submission" date="2010-05" db="EMBL/GenBank/DDBJ databases">
        <title>The Genome Sequence of Magnaporthe poae strain ATCC 64411.</title>
        <authorList>
            <consortium name="The Broad Institute Genome Sequencing Platform"/>
            <consortium name="Broad Institute Genome Sequencing Center for Infectious Disease"/>
            <person name="Ma L.-J."/>
            <person name="Dead R."/>
            <person name="Young S."/>
            <person name="Zeng Q."/>
            <person name="Koehrsen M."/>
            <person name="Alvarado L."/>
            <person name="Berlin A."/>
            <person name="Chapman S.B."/>
            <person name="Chen Z."/>
            <person name="Freedman E."/>
            <person name="Gellesch M."/>
            <person name="Goldberg J."/>
            <person name="Griggs A."/>
            <person name="Gujja S."/>
            <person name="Heilman E.R."/>
            <person name="Heiman D."/>
            <person name="Hepburn T."/>
            <person name="Howarth C."/>
            <person name="Jen D."/>
            <person name="Larson L."/>
            <person name="Mehta T."/>
            <person name="Neiman D."/>
            <person name="Pearson M."/>
            <person name="Roberts A."/>
            <person name="Saif S."/>
            <person name="Shea T."/>
            <person name="Shenoy N."/>
            <person name="Sisk P."/>
            <person name="Stolte C."/>
            <person name="Sykes S."/>
            <person name="Walk T."/>
            <person name="White J."/>
            <person name="Yandava C."/>
            <person name="Haas B."/>
            <person name="Nusbaum C."/>
            <person name="Birren B."/>
        </authorList>
    </citation>
    <scope>NUCLEOTIDE SEQUENCE</scope>
    <source>
        <strain evidence="3">ATCC 64411</strain>
    </source>
</reference>
<dbReference type="EMBL" id="ADBL01001499">
    <property type="status" value="NOT_ANNOTATED_CDS"/>
    <property type="molecule type" value="Genomic_DNA"/>
</dbReference>
<name>A0A0C4E1I2_MAGP6</name>
<dbReference type="AlphaFoldDB" id="A0A0C4E1I2"/>
<dbReference type="eggNOG" id="ENOG502S97T">
    <property type="taxonomic scope" value="Eukaryota"/>
</dbReference>
<dbReference type="EMBL" id="GL876970">
    <property type="protein sequence ID" value="KLU87242.1"/>
    <property type="molecule type" value="Genomic_DNA"/>
</dbReference>